<evidence type="ECO:0000256" key="2">
    <source>
        <dbReference type="ARBA" id="ARBA00022803"/>
    </source>
</evidence>
<dbReference type="PANTHER" id="PTHR45188">
    <property type="entry name" value="DNAJ PROTEIN P58IPK HOMOLOG"/>
    <property type="match status" value="1"/>
</dbReference>
<dbReference type="SUPFAM" id="SSF46565">
    <property type="entry name" value="Chaperone J-domain"/>
    <property type="match status" value="1"/>
</dbReference>
<evidence type="ECO:0000256" key="1">
    <source>
        <dbReference type="ARBA" id="ARBA00022737"/>
    </source>
</evidence>
<dbReference type="OrthoDB" id="494812at2"/>
<dbReference type="Proteomes" id="UP000238762">
    <property type="component" value="Unassembled WGS sequence"/>
</dbReference>
<protein>
    <submittedName>
        <fullName evidence="5">Molecular chaperone DnaJ</fullName>
    </submittedName>
</protein>
<reference evidence="5 6" key="2">
    <citation type="submission" date="2018-03" db="EMBL/GenBank/DDBJ databases">
        <title>The ancient ancestry and fast evolution of plastids.</title>
        <authorList>
            <person name="Moore K.R."/>
            <person name="Magnabosco C."/>
            <person name="Momper L."/>
            <person name="Gold D.A."/>
            <person name="Bosak T."/>
            <person name="Fournier G.P."/>
        </authorList>
    </citation>
    <scope>NUCLEOTIDE SEQUENCE [LARGE SCALE GENOMIC DNA]</scope>
    <source>
        <strain evidence="5 6">CCAP 1448/3</strain>
    </source>
</reference>
<dbReference type="InterPro" id="IPR011990">
    <property type="entry name" value="TPR-like_helical_dom_sf"/>
</dbReference>
<feature type="repeat" description="TPR" evidence="3">
    <location>
        <begin position="184"/>
        <end position="217"/>
    </location>
</feature>
<dbReference type="PANTHER" id="PTHR45188:SF2">
    <property type="entry name" value="DNAJ HOMOLOG SUBFAMILY C MEMBER 7"/>
    <property type="match status" value="1"/>
</dbReference>
<dbReference type="InterPro" id="IPR036869">
    <property type="entry name" value="J_dom_sf"/>
</dbReference>
<comment type="caution">
    <text evidence="5">The sequence shown here is derived from an EMBL/GenBank/DDBJ whole genome shotgun (WGS) entry which is preliminary data.</text>
</comment>
<dbReference type="Gene3D" id="1.25.40.10">
    <property type="entry name" value="Tetratricopeptide repeat domain"/>
    <property type="match status" value="1"/>
</dbReference>
<proteinExistence type="predicted"/>
<dbReference type="SMART" id="SM00028">
    <property type="entry name" value="TPR"/>
    <property type="match status" value="2"/>
</dbReference>
<dbReference type="PROSITE" id="PS50076">
    <property type="entry name" value="DNAJ_2"/>
    <property type="match status" value="1"/>
</dbReference>
<sequence length="285" mass="32350">MYFKIERGLFKYEFADHYAVLGVPLEANPDQIRERYKYVARQLHPDSCKAASAKEREFATQLFSKLVSPAYAHLSREQQRTEYKLVFKQIGRNIAQGSVKDLATGEFAQKLQQQTNVNQLDLVYRDCWQKLAAQQYKIVSQSLDIIASLSELNLVYMVTKEVQTSPPAIKMPESTSNQATGGLVEQYLRRANDHIASKNFARAILELRDAINLEPNNSTCNSLLAKAYLQQNQGTMANMYITKALNLNPQDPIALDLKKILDKSKNPAKAEKRGFLDGIFRANQK</sequence>
<evidence type="ECO:0000313" key="6">
    <source>
        <dbReference type="Proteomes" id="UP000238762"/>
    </source>
</evidence>
<keyword evidence="1" id="KW-0677">Repeat</keyword>
<feature type="domain" description="J" evidence="4">
    <location>
        <begin position="16"/>
        <end position="87"/>
    </location>
</feature>
<evidence type="ECO:0000256" key="3">
    <source>
        <dbReference type="PROSITE-ProRule" id="PRU00339"/>
    </source>
</evidence>
<dbReference type="SUPFAM" id="SSF48452">
    <property type="entry name" value="TPR-like"/>
    <property type="match status" value="1"/>
</dbReference>
<evidence type="ECO:0000259" key="4">
    <source>
        <dbReference type="PROSITE" id="PS50076"/>
    </source>
</evidence>
<reference evidence="5 6" key="1">
    <citation type="submission" date="2018-02" db="EMBL/GenBank/DDBJ databases">
        <authorList>
            <person name="Cohen D.B."/>
            <person name="Kent A.D."/>
        </authorList>
    </citation>
    <scope>NUCLEOTIDE SEQUENCE [LARGE SCALE GENOMIC DNA]</scope>
    <source>
        <strain evidence="5 6">CCAP 1448/3</strain>
    </source>
</reference>
<gene>
    <name evidence="5" type="ORF">C7B64_11090</name>
</gene>
<dbReference type="Gene3D" id="1.10.287.110">
    <property type="entry name" value="DnaJ domain"/>
    <property type="match status" value="1"/>
</dbReference>
<evidence type="ECO:0000313" key="5">
    <source>
        <dbReference type="EMBL" id="PSB02903.1"/>
    </source>
</evidence>
<dbReference type="CDD" id="cd06257">
    <property type="entry name" value="DnaJ"/>
    <property type="match status" value="1"/>
</dbReference>
<organism evidence="5 6">
    <name type="scientific">Merismopedia glauca CCAP 1448/3</name>
    <dbReference type="NCBI Taxonomy" id="1296344"/>
    <lineage>
        <taxon>Bacteria</taxon>
        <taxon>Bacillati</taxon>
        <taxon>Cyanobacteriota</taxon>
        <taxon>Cyanophyceae</taxon>
        <taxon>Synechococcales</taxon>
        <taxon>Merismopediaceae</taxon>
        <taxon>Merismopedia</taxon>
    </lineage>
</organism>
<keyword evidence="6" id="KW-1185">Reference proteome</keyword>
<dbReference type="InterPro" id="IPR001623">
    <property type="entry name" value="DnaJ_domain"/>
</dbReference>
<dbReference type="Pfam" id="PF00226">
    <property type="entry name" value="DnaJ"/>
    <property type="match status" value="1"/>
</dbReference>
<dbReference type="RefSeq" id="WP_106288713.1">
    <property type="nucleotide sequence ID" value="NZ_CAWNTC010000034.1"/>
</dbReference>
<dbReference type="EMBL" id="PVWJ01000046">
    <property type="protein sequence ID" value="PSB02903.1"/>
    <property type="molecule type" value="Genomic_DNA"/>
</dbReference>
<dbReference type="SMART" id="SM00271">
    <property type="entry name" value="DnaJ"/>
    <property type="match status" value="1"/>
</dbReference>
<dbReference type="InterPro" id="IPR019734">
    <property type="entry name" value="TPR_rpt"/>
</dbReference>
<dbReference type="PROSITE" id="PS50005">
    <property type="entry name" value="TPR"/>
    <property type="match status" value="1"/>
</dbReference>
<name>A0A2T1C454_9CYAN</name>
<dbReference type="AlphaFoldDB" id="A0A2T1C454"/>
<keyword evidence="2 3" id="KW-0802">TPR repeat</keyword>
<accession>A0A2T1C454</accession>